<evidence type="ECO:0000313" key="7">
    <source>
        <dbReference type="EMBL" id="QNV40784.1"/>
    </source>
</evidence>
<evidence type="ECO:0000256" key="1">
    <source>
        <dbReference type="ARBA" id="ARBA00001933"/>
    </source>
</evidence>
<dbReference type="PANTHER" id="PTHR43807:SF20">
    <property type="entry name" value="FI04487P"/>
    <property type="match status" value="1"/>
</dbReference>
<keyword evidence="4 7" id="KW-0808">Transferase</keyword>
<dbReference type="CDD" id="cd00609">
    <property type="entry name" value="AAT_like"/>
    <property type="match status" value="1"/>
</dbReference>
<feature type="domain" description="Aminotransferase class I/classII large" evidence="6">
    <location>
        <begin position="44"/>
        <end position="401"/>
    </location>
</feature>
<accession>A0A7H2BM88</accession>
<gene>
    <name evidence="7" type="ORF">IDM48_05180</name>
</gene>
<dbReference type="InterPro" id="IPR015424">
    <property type="entry name" value="PyrdxlP-dep_Trfase"/>
</dbReference>
<sequence>MNQPFPPPLLPYQRVGQATGLLTKQGFSSTIFEEMSLLNNQHEAINLGQGFPDTDGPSELFDAAISAMHAGFNQYAPISGHPQLRAAIAEHQRRFYHQHVDSETQVLVTAGASEALSASIAALINPGDEVIIFEPYYDIYPAAVALAGGNLKTVPLMPPTFEPNVEQLETAFSERTALVIVNDPHNPTGAVFSSEVKKRIVELACQFDAVMIQDAVYEHLVFEDSFEPLFALPGASERTLFVSAISKTHSLTGWRVGWVVGSADLIAPIKLVKGYYSHSAAAPLQVGAAAGLNLPGSFYASLVRQYAAQRDILLDGLQGVGLKLMQPAGTFFIAADAGELIADKGLQDAEELARILPEQAGVTIVPMSAFVTAEFAPHMQNWIRFAFCKKPEILQEAVERFQSWGLR</sequence>
<dbReference type="Pfam" id="PF00155">
    <property type="entry name" value="Aminotran_1_2"/>
    <property type="match status" value="1"/>
</dbReference>
<protein>
    <submittedName>
        <fullName evidence="7">Aminotransferase class I/II-fold pyridoxal phosphate-dependent enzyme</fullName>
    </submittedName>
</protein>
<dbReference type="RefSeq" id="WP_068170198.1">
    <property type="nucleotide sequence ID" value="NZ_CP061538.1"/>
</dbReference>
<evidence type="ECO:0000313" key="8">
    <source>
        <dbReference type="Proteomes" id="UP000516421"/>
    </source>
</evidence>
<dbReference type="GO" id="GO:0030170">
    <property type="term" value="F:pyridoxal phosphate binding"/>
    <property type="evidence" value="ECO:0007669"/>
    <property type="project" value="InterPro"/>
</dbReference>
<dbReference type="FunFam" id="3.40.640.10:FF:000033">
    <property type="entry name" value="Aspartate aminotransferase"/>
    <property type="match status" value="1"/>
</dbReference>
<comment type="cofactor">
    <cofactor evidence="1">
        <name>pyridoxal 5'-phosphate</name>
        <dbReference type="ChEBI" id="CHEBI:597326"/>
    </cofactor>
</comment>
<dbReference type="Proteomes" id="UP000516421">
    <property type="component" value="Chromosome"/>
</dbReference>
<evidence type="ECO:0000256" key="3">
    <source>
        <dbReference type="ARBA" id="ARBA00022576"/>
    </source>
</evidence>
<dbReference type="KEGG" id="rama:IDM48_05180"/>
<keyword evidence="5" id="KW-0663">Pyridoxal phosphate</keyword>
<dbReference type="GO" id="GO:0005737">
    <property type="term" value="C:cytoplasm"/>
    <property type="evidence" value="ECO:0007669"/>
    <property type="project" value="TreeGrafter"/>
</dbReference>
<name>A0A7H2BM88_9MICC</name>
<dbReference type="AlphaFoldDB" id="A0A7H2BM88"/>
<evidence type="ECO:0000256" key="4">
    <source>
        <dbReference type="ARBA" id="ARBA00022679"/>
    </source>
</evidence>
<dbReference type="InterPro" id="IPR015421">
    <property type="entry name" value="PyrdxlP-dep_Trfase_major"/>
</dbReference>
<keyword evidence="8" id="KW-1185">Reference proteome</keyword>
<keyword evidence="3 7" id="KW-0032">Aminotransferase</keyword>
<dbReference type="Gene3D" id="3.90.1150.10">
    <property type="entry name" value="Aspartate Aminotransferase, domain 1"/>
    <property type="match status" value="1"/>
</dbReference>
<dbReference type="SUPFAM" id="SSF53383">
    <property type="entry name" value="PLP-dependent transferases"/>
    <property type="match status" value="1"/>
</dbReference>
<organism evidence="7 8">
    <name type="scientific">Rothia amarae</name>
    <dbReference type="NCBI Taxonomy" id="169480"/>
    <lineage>
        <taxon>Bacteria</taxon>
        <taxon>Bacillati</taxon>
        <taxon>Actinomycetota</taxon>
        <taxon>Actinomycetes</taxon>
        <taxon>Micrococcales</taxon>
        <taxon>Micrococcaceae</taxon>
        <taxon>Rothia</taxon>
    </lineage>
</organism>
<comment type="similarity">
    <text evidence="2">Belongs to the class-I pyridoxal-phosphate-dependent aminotransferase family.</text>
</comment>
<reference evidence="7 8" key="1">
    <citation type="submission" date="2020-09" db="EMBL/GenBank/DDBJ databases">
        <title>Investigation of environmental microbe.</title>
        <authorList>
            <person name="Ou Y."/>
            <person name="Kang Q."/>
        </authorList>
    </citation>
    <scope>NUCLEOTIDE SEQUENCE [LARGE SCALE GENOMIC DNA]</scope>
    <source>
        <strain evidence="7 8">KJZ-9</strain>
    </source>
</reference>
<dbReference type="GO" id="GO:0016212">
    <property type="term" value="F:kynurenine-oxoglutarate transaminase activity"/>
    <property type="evidence" value="ECO:0007669"/>
    <property type="project" value="TreeGrafter"/>
</dbReference>
<dbReference type="InterPro" id="IPR004839">
    <property type="entry name" value="Aminotransferase_I/II_large"/>
</dbReference>
<dbReference type="InterPro" id="IPR015422">
    <property type="entry name" value="PyrdxlP-dep_Trfase_small"/>
</dbReference>
<evidence type="ECO:0000256" key="2">
    <source>
        <dbReference type="ARBA" id="ARBA00007441"/>
    </source>
</evidence>
<proteinExistence type="inferred from homology"/>
<evidence type="ECO:0000256" key="5">
    <source>
        <dbReference type="ARBA" id="ARBA00022898"/>
    </source>
</evidence>
<dbReference type="EMBL" id="CP061538">
    <property type="protein sequence ID" value="QNV40784.1"/>
    <property type="molecule type" value="Genomic_DNA"/>
</dbReference>
<dbReference type="PANTHER" id="PTHR43807">
    <property type="entry name" value="FI04487P"/>
    <property type="match status" value="1"/>
</dbReference>
<evidence type="ECO:0000259" key="6">
    <source>
        <dbReference type="Pfam" id="PF00155"/>
    </source>
</evidence>
<dbReference type="InterPro" id="IPR051326">
    <property type="entry name" value="Kynurenine-oxoglutarate_AT"/>
</dbReference>
<dbReference type="Gene3D" id="3.40.640.10">
    <property type="entry name" value="Type I PLP-dependent aspartate aminotransferase-like (Major domain)"/>
    <property type="match status" value="1"/>
</dbReference>